<dbReference type="InterPro" id="IPR036412">
    <property type="entry name" value="HAD-like_sf"/>
</dbReference>
<dbReference type="SFLD" id="SFLDS00003">
    <property type="entry name" value="Haloacid_Dehalogenase"/>
    <property type="match status" value="1"/>
</dbReference>
<evidence type="ECO:0000256" key="1">
    <source>
        <dbReference type="ARBA" id="ARBA00022801"/>
    </source>
</evidence>
<gene>
    <name evidence="4" type="ORF">ABID49_001525</name>
</gene>
<dbReference type="InterPro" id="IPR051400">
    <property type="entry name" value="HAD-like_hydrolase"/>
</dbReference>
<dbReference type="Gene3D" id="3.40.50.1000">
    <property type="entry name" value="HAD superfamily/HAD-like"/>
    <property type="match status" value="1"/>
</dbReference>
<dbReference type="NCBIfam" id="TIGR01509">
    <property type="entry name" value="HAD-SF-IA-v3"/>
    <property type="match status" value="1"/>
</dbReference>
<dbReference type="InterPro" id="IPR044266">
    <property type="entry name" value="PSP_YsaA"/>
</dbReference>
<comment type="caution">
    <text evidence="4">The sequence shown here is derived from an EMBL/GenBank/DDBJ whole genome shotgun (WGS) entry which is preliminary data.</text>
</comment>
<keyword evidence="1 3" id="KW-0378">Hydrolase</keyword>
<keyword evidence="3" id="KW-0718">Serine biosynthesis</keyword>
<comment type="similarity">
    <text evidence="3">Belongs to the HAD-like hydrolase superfamily.</text>
</comment>
<dbReference type="EC" id="3.1.3.3" evidence="3"/>
<dbReference type="GO" id="GO:0016787">
    <property type="term" value="F:hydrolase activity"/>
    <property type="evidence" value="ECO:0007669"/>
    <property type="project" value="UniProtKB-KW"/>
</dbReference>
<dbReference type="InterPro" id="IPR006439">
    <property type="entry name" value="HAD-SF_hydro_IA"/>
</dbReference>
<dbReference type="Proteomes" id="UP001549099">
    <property type="component" value="Unassembled WGS sequence"/>
</dbReference>
<comment type="cofactor">
    <cofactor evidence="3">
        <name>Mg(2+)</name>
        <dbReference type="ChEBI" id="CHEBI:18420"/>
    </cofactor>
    <cofactor evidence="3">
        <name>Co(2+)</name>
        <dbReference type="ChEBI" id="CHEBI:48828"/>
    </cofactor>
</comment>
<dbReference type="PANTHER" id="PTHR46470:SF3">
    <property type="entry name" value="N-ACYLNEURAMINATE-9-PHOSPHATASE"/>
    <property type="match status" value="1"/>
</dbReference>
<sequence length="267" mass="29626">MIRTIIFDLDDTLLWDKKSIGTAFDRTCRYAADTVGTDASALELAVREAARGLYASYDTYEFTQRIGINPFEGLWGTFDDPGEDFGRMKARSPEYRQESWTGGLKALGIDDPALGAELAERFVEERRKAPFIYEETFDVLDRLRETCRLVLLTNGAPSLQREKLAITPELEPYFDLIVISGAFGRGKPDTSIFRHVLEETGTDAGEAIMVGDNLLTDILGAGRAGIRSVWINREGKEKLPDADPTFEIGHLGELHGILDTLSADSGR</sequence>
<reference evidence="4 5" key="1">
    <citation type="submission" date="2024-06" db="EMBL/GenBank/DDBJ databases">
        <title>Genomic Encyclopedia of Type Strains, Phase IV (KMG-IV): sequencing the most valuable type-strain genomes for metagenomic binning, comparative biology and taxonomic classification.</title>
        <authorList>
            <person name="Goeker M."/>
        </authorList>
    </citation>
    <scope>NUCLEOTIDE SEQUENCE [LARGE SCALE GENOMIC DNA]</scope>
    <source>
        <strain evidence="4 5">DSM 26128</strain>
    </source>
</reference>
<evidence type="ECO:0000256" key="3">
    <source>
        <dbReference type="HAMAP-Rule" id="MF_02240"/>
    </source>
</evidence>
<dbReference type="SUPFAM" id="SSF56784">
    <property type="entry name" value="HAD-like"/>
    <property type="match status" value="1"/>
</dbReference>
<dbReference type="PANTHER" id="PTHR46470">
    <property type="entry name" value="N-ACYLNEURAMINATE-9-PHOSPHATASE"/>
    <property type="match status" value="1"/>
</dbReference>
<dbReference type="Gene3D" id="1.20.120.710">
    <property type="entry name" value="Haloacid dehalogenase hydrolase-like domain"/>
    <property type="match status" value="1"/>
</dbReference>
<dbReference type="RefSeq" id="WP_354196929.1">
    <property type="nucleotide sequence ID" value="NZ_JBEPLW010000009.1"/>
</dbReference>
<proteinExistence type="inferred from homology"/>
<evidence type="ECO:0000256" key="2">
    <source>
        <dbReference type="ARBA" id="ARBA00022842"/>
    </source>
</evidence>
<evidence type="ECO:0000313" key="5">
    <source>
        <dbReference type="Proteomes" id="UP001549099"/>
    </source>
</evidence>
<dbReference type="SFLD" id="SFLDG01129">
    <property type="entry name" value="C1.5:_HAD__Beta-PGM__Phosphata"/>
    <property type="match status" value="1"/>
</dbReference>
<accession>A0ABV2GBF3</accession>
<name>A0ABV2GBF3_9BACL</name>
<dbReference type="NCBIfam" id="TIGR01549">
    <property type="entry name" value="HAD-SF-IA-v1"/>
    <property type="match status" value="1"/>
</dbReference>
<protein>
    <recommendedName>
        <fullName evidence="3">Phosphoserine phosphatase</fullName>
        <shortName evidence="3">PSP</shortName>
        <ecNumber evidence="3">3.1.3.3</ecNumber>
    </recommendedName>
</protein>
<evidence type="ECO:0000313" key="4">
    <source>
        <dbReference type="EMBL" id="MET3575620.1"/>
    </source>
</evidence>
<dbReference type="HAMAP" id="MF_02240">
    <property type="entry name" value="PSP"/>
    <property type="match status" value="1"/>
</dbReference>
<keyword evidence="3" id="KW-0170">Cobalt</keyword>
<keyword evidence="3" id="KW-0028">Amino-acid biosynthesis</keyword>
<keyword evidence="2 3" id="KW-0460">Magnesium</keyword>
<comment type="function">
    <text evidence="3">Catalyzes the last step of the phosphorylated serine biosynthetic pathway, i.e. dephosphorylation of O-phospho-L-serine to form L-serine.</text>
</comment>
<keyword evidence="5" id="KW-1185">Reference proteome</keyword>
<comment type="catalytic activity">
    <reaction evidence="3">
        <text>O-phospho-L-serine + H2O = L-serine + phosphate</text>
        <dbReference type="Rhea" id="RHEA:21208"/>
        <dbReference type="ChEBI" id="CHEBI:15377"/>
        <dbReference type="ChEBI" id="CHEBI:33384"/>
        <dbReference type="ChEBI" id="CHEBI:43474"/>
        <dbReference type="ChEBI" id="CHEBI:57524"/>
        <dbReference type="EC" id="3.1.3.3"/>
    </reaction>
</comment>
<dbReference type="EMBL" id="JBEPLW010000009">
    <property type="protein sequence ID" value="MET3575620.1"/>
    <property type="molecule type" value="Genomic_DNA"/>
</dbReference>
<organism evidence="4 5">
    <name type="scientific">Bhargavaea ullalensis</name>
    <dbReference type="NCBI Taxonomy" id="1265685"/>
    <lineage>
        <taxon>Bacteria</taxon>
        <taxon>Bacillati</taxon>
        <taxon>Bacillota</taxon>
        <taxon>Bacilli</taxon>
        <taxon>Bacillales</taxon>
        <taxon>Caryophanaceae</taxon>
        <taxon>Bhargavaea</taxon>
    </lineage>
</organism>
<comment type="catalytic activity">
    <reaction evidence="3">
        <text>O-phospho-D-serine + H2O = D-serine + phosphate</text>
        <dbReference type="Rhea" id="RHEA:24873"/>
        <dbReference type="ChEBI" id="CHEBI:15377"/>
        <dbReference type="ChEBI" id="CHEBI:35247"/>
        <dbReference type="ChEBI" id="CHEBI:43474"/>
        <dbReference type="ChEBI" id="CHEBI:58680"/>
        <dbReference type="EC" id="3.1.3.3"/>
    </reaction>
</comment>
<comment type="pathway">
    <text evidence="3">Amino-acid biosynthesis; L-serine biosynthesis; L-serine from 3-phospho-D-glycerate: step 3/3.</text>
</comment>
<dbReference type="InterPro" id="IPR023214">
    <property type="entry name" value="HAD_sf"/>
</dbReference>
<dbReference type="Pfam" id="PF00702">
    <property type="entry name" value="Hydrolase"/>
    <property type="match status" value="1"/>
</dbReference>